<feature type="compositionally biased region" description="Polar residues" evidence="1">
    <location>
        <begin position="239"/>
        <end position="248"/>
    </location>
</feature>
<keyword evidence="3" id="KW-1185">Reference proteome</keyword>
<dbReference type="EMBL" id="JAVXUP010000601">
    <property type="protein sequence ID" value="KAK3024472.1"/>
    <property type="molecule type" value="Genomic_DNA"/>
</dbReference>
<proteinExistence type="predicted"/>
<evidence type="ECO:0000313" key="2">
    <source>
        <dbReference type="EMBL" id="KAK3024472.1"/>
    </source>
</evidence>
<name>A0AA88WCJ1_9ASTE</name>
<dbReference type="AlphaFoldDB" id="A0AA88WCJ1"/>
<organism evidence="2 3">
    <name type="scientific">Escallonia herrerae</name>
    <dbReference type="NCBI Taxonomy" id="1293975"/>
    <lineage>
        <taxon>Eukaryota</taxon>
        <taxon>Viridiplantae</taxon>
        <taxon>Streptophyta</taxon>
        <taxon>Embryophyta</taxon>
        <taxon>Tracheophyta</taxon>
        <taxon>Spermatophyta</taxon>
        <taxon>Magnoliopsida</taxon>
        <taxon>eudicotyledons</taxon>
        <taxon>Gunneridae</taxon>
        <taxon>Pentapetalae</taxon>
        <taxon>asterids</taxon>
        <taxon>campanulids</taxon>
        <taxon>Escalloniales</taxon>
        <taxon>Escalloniaceae</taxon>
        <taxon>Escallonia</taxon>
    </lineage>
</organism>
<protein>
    <submittedName>
        <fullName evidence="2">Uncharacterized protein</fullName>
    </submittedName>
</protein>
<accession>A0AA88WCJ1</accession>
<sequence>AYYESCTKRCFNNPRRKLLGGGVGTECRPRRGTPHSATQRIGDVEDQMKIPESSCRLLSLLQALKKPLSGDNPTLPSVAKLAKIIPPLYSSLIISIKLEVHLVYEMTVTPPKGHVMALNLIIGCYKLSNALCEGIRICIEVLIIDVNSIQSFNVAMPYMIRRFIRTPYKFASKLPLHPQFIAGTKGCYKLSNALCKGIRIGIEVLIINIKTIILQLGKITHELTSIDQDLRMEARDQGGSDNIASSRCRNGHVTGGSQADNDLSVRDEQQQQPRAATVTTSAGSFNEVIGSGISESFLVGIVKLIDAY</sequence>
<gene>
    <name evidence="2" type="ORF">RJ639_043193</name>
</gene>
<evidence type="ECO:0000313" key="3">
    <source>
        <dbReference type="Proteomes" id="UP001188597"/>
    </source>
</evidence>
<dbReference type="Proteomes" id="UP001188597">
    <property type="component" value="Unassembled WGS sequence"/>
</dbReference>
<feature type="region of interest" description="Disordered" evidence="1">
    <location>
        <begin position="237"/>
        <end position="277"/>
    </location>
</feature>
<feature type="non-terminal residue" evidence="2">
    <location>
        <position position="1"/>
    </location>
</feature>
<reference evidence="2" key="1">
    <citation type="submission" date="2022-12" db="EMBL/GenBank/DDBJ databases">
        <title>Draft genome assemblies for two species of Escallonia (Escalloniales).</title>
        <authorList>
            <person name="Chanderbali A."/>
            <person name="Dervinis C."/>
            <person name="Anghel I."/>
            <person name="Soltis D."/>
            <person name="Soltis P."/>
            <person name="Zapata F."/>
        </authorList>
    </citation>
    <scope>NUCLEOTIDE SEQUENCE</scope>
    <source>
        <strain evidence="2">UCBG64.0493</strain>
        <tissue evidence="2">Leaf</tissue>
    </source>
</reference>
<evidence type="ECO:0000256" key="1">
    <source>
        <dbReference type="SAM" id="MobiDB-lite"/>
    </source>
</evidence>
<comment type="caution">
    <text evidence="2">The sequence shown here is derived from an EMBL/GenBank/DDBJ whole genome shotgun (WGS) entry which is preliminary data.</text>
</comment>